<name>A0AAE8SUA6_9PEZI</name>
<evidence type="ECO:0000313" key="2">
    <source>
        <dbReference type="Proteomes" id="UP001187682"/>
    </source>
</evidence>
<proteinExistence type="predicted"/>
<comment type="caution">
    <text evidence="1">The sequence shown here is derived from an EMBL/GenBank/DDBJ whole genome shotgun (WGS) entry which is preliminary data.</text>
</comment>
<dbReference type="PANTHER" id="PTHR38111:SF2">
    <property type="entry name" value="FINGER DOMAIN PROTEIN, PUTATIVE (AFU_ORTHOLOGUE AFUA_1G01560)-RELATED"/>
    <property type="match status" value="1"/>
</dbReference>
<dbReference type="InterPro" id="IPR053178">
    <property type="entry name" value="Osmoadaptation_assoc"/>
</dbReference>
<reference evidence="1" key="1">
    <citation type="submission" date="2018-03" db="EMBL/GenBank/DDBJ databases">
        <authorList>
            <person name="Guldener U."/>
        </authorList>
    </citation>
    <scope>NUCLEOTIDE SEQUENCE</scope>
</reference>
<dbReference type="AlphaFoldDB" id="A0AAE8SUA6"/>
<sequence>MQASKTSTSSRQGSLRFALESYAHSITSLRTAMSAEQDVAVPRANVLWTTFFLGLFELMQDSSGHGWLQHMIYGTSRALIASGPSACTSGSTRTFFAQARTFEVCRAIIFNEPTFLAQPEWMDVTSPPLDSSILSERTQGLAIPYPHGSSPPRVSGFATP</sequence>
<dbReference type="EMBL" id="ONZQ02000005">
    <property type="protein sequence ID" value="SPO01485.1"/>
    <property type="molecule type" value="Genomic_DNA"/>
</dbReference>
<accession>A0AAE8SUA6</accession>
<protein>
    <submittedName>
        <fullName evidence="1">Uncharacterized protein</fullName>
    </submittedName>
</protein>
<evidence type="ECO:0000313" key="1">
    <source>
        <dbReference type="EMBL" id="SPO01485.1"/>
    </source>
</evidence>
<dbReference type="Proteomes" id="UP001187682">
    <property type="component" value="Unassembled WGS sequence"/>
</dbReference>
<gene>
    <name evidence="1" type="ORF">DNG_04158</name>
</gene>
<organism evidence="1 2">
    <name type="scientific">Cephalotrichum gorgonifer</name>
    <dbReference type="NCBI Taxonomy" id="2041049"/>
    <lineage>
        <taxon>Eukaryota</taxon>
        <taxon>Fungi</taxon>
        <taxon>Dikarya</taxon>
        <taxon>Ascomycota</taxon>
        <taxon>Pezizomycotina</taxon>
        <taxon>Sordariomycetes</taxon>
        <taxon>Hypocreomycetidae</taxon>
        <taxon>Microascales</taxon>
        <taxon>Microascaceae</taxon>
        <taxon>Cephalotrichum</taxon>
    </lineage>
</organism>
<keyword evidence="2" id="KW-1185">Reference proteome</keyword>
<dbReference type="PANTHER" id="PTHR38111">
    <property type="entry name" value="ZN(2)-C6 FUNGAL-TYPE DOMAIN-CONTAINING PROTEIN-RELATED"/>
    <property type="match status" value="1"/>
</dbReference>